<dbReference type="AlphaFoldDB" id="A0A327S001"/>
<comment type="caution">
    <text evidence="1">The sequence shown here is derived from an EMBL/GenBank/DDBJ whole genome shotgun (WGS) entry which is preliminary data.</text>
</comment>
<accession>A0A327S001</accession>
<name>A0A327S001_9FLAO</name>
<gene>
    <name evidence="1" type="ORF">LX77_02391</name>
</gene>
<proteinExistence type="predicted"/>
<keyword evidence="2" id="KW-1185">Reference proteome</keyword>
<protein>
    <submittedName>
        <fullName evidence="1">Uncharacterized protein</fullName>
    </submittedName>
</protein>
<sequence>MFAAAKNGNVGSGEFIKIMFVVVDWSVKKNFQKKLSKTLRGTEKGFIFAPA</sequence>
<evidence type="ECO:0000313" key="2">
    <source>
        <dbReference type="Proteomes" id="UP000248987"/>
    </source>
</evidence>
<evidence type="ECO:0000313" key="1">
    <source>
        <dbReference type="EMBL" id="RAJ22446.1"/>
    </source>
</evidence>
<organism evidence="1 2">
    <name type="scientific">Gelidibacter algens</name>
    <dbReference type="NCBI Taxonomy" id="49280"/>
    <lineage>
        <taxon>Bacteria</taxon>
        <taxon>Pseudomonadati</taxon>
        <taxon>Bacteroidota</taxon>
        <taxon>Flavobacteriia</taxon>
        <taxon>Flavobacteriales</taxon>
        <taxon>Flavobacteriaceae</taxon>
        <taxon>Gelidibacter</taxon>
    </lineage>
</organism>
<reference evidence="1 2" key="1">
    <citation type="submission" date="2018-06" db="EMBL/GenBank/DDBJ databases">
        <title>Genomic Encyclopedia of Archaeal and Bacterial Type Strains, Phase II (KMG-II): from individual species to whole genera.</title>
        <authorList>
            <person name="Goeker M."/>
        </authorList>
    </citation>
    <scope>NUCLEOTIDE SEQUENCE [LARGE SCALE GENOMIC DNA]</scope>
    <source>
        <strain evidence="1 2">DSM 12408</strain>
    </source>
</reference>
<dbReference type="EMBL" id="QLLQ01000009">
    <property type="protein sequence ID" value="RAJ22446.1"/>
    <property type="molecule type" value="Genomic_DNA"/>
</dbReference>
<dbReference type="Proteomes" id="UP000248987">
    <property type="component" value="Unassembled WGS sequence"/>
</dbReference>